<dbReference type="InterPro" id="IPR050834">
    <property type="entry name" value="Glycosyltransf_2"/>
</dbReference>
<evidence type="ECO:0000313" key="3">
    <source>
        <dbReference type="Proteomes" id="UP000662939"/>
    </source>
</evidence>
<gene>
    <name evidence="2" type="ORF">JQS30_02280</name>
</gene>
<dbReference type="Proteomes" id="UP000662939">
    <property type="component" value="Chromosome"/>
</dbReference>
<organism evidence="2 3">
    <name type="scientific">Natronoglycomyces albus</name>
    <dbReference type="NCBI Taxonomy" id="2811108"/>
    <lineage>
        <taxon>Bacteria</taxon>
        <taxon>Bacillati</taxon>
        <taxon>Actinomycetota</taxon>
        <taxon>Actinomycetes</taxon>
        <taxon>Glycomycetales</taxon>
        <taxon>Glycomycetaceae</taxon>
        <taxon>Natronoglycomyces</taxon>
    </lineage>
</organism>
<dbReference type="PANTHER" id="PTHR43685:SF3">
    <property type="entry name" value="SLR2126 PROTEIN"/>
    <property type="match status" value="1"/>
</dbReference>
<dbReference type="CDD" id="cd06423">
    <property type="entry name" value="CESA_like"/>
    <property type="match status" value="1"/>
</dbReference>
<dbReference type="Gene3D" id="3.90.550.10">
    <property type="entry name" value="Spore Coat Polysaccharide Biosynthesis Protein SpsA, Chain A"/>
    <property type="match status" value="1"/>
</dbReference>
<name>A0A895XU57_9ACTN</name>
<dbReference type="PANTHER" id="PTHR43685">
    <property type="entry name" value="GLYCOSYLTRANSFERASE"/>
    <property type="match status" value="1"/>
</dbReference>
<dbReference type="Pfam" id="PF00535">
    <property type="entry name" value="Glycos_transf_2"/>
    <property type="match status" value="1"/>
</dbReference>
<dbReference type="AlphaFoldDB" id="A0A895XU57"/>
<feature type="domain" description="Glycosyltransferase 2-like" evidence="1">
    <location>
        <begin position="32"/>
        <end position="170"/>
    </location>
</feature>
<dbReference type="InterPro" id="IPR001173">
    <property type="entry name" value="Glyco_trans_2-like"/>
</dbReference>
<keyword evidence="3" id="KW-1185">Reference proteome</keyword>
<reference evidence="2" key="1">
    <citation type="submission" date="2021-02" db="EMBL/GenBank/DDBJ databases">
        <title>Natronoglycomyces albus gen. nov., sp. nov, a haloalkaliphilic actinobacterium from a soda solonchak soil.</title>
        <authorList>
            <person name="Sorokin D.Y."/>
            <person name="Khijniak T.V."/>
            <person name="Zakharycheva A.P."/>
            <person name="Boueva O.V."/>
            <person name="Ariskina E.V."/>
            <person name="Hahnke R.L."/>
            <person name="Bunk B."/>
            <person name="Sproer C."/>
            <person name="Schumann P."/>
            <person name="Evtushenko L.I."/>
            <person name="Kublanov I.V."/>
        </authorList>
    </citation>
    <scope>NUCLEOTIDE SEQUENCE</scope>
    <source>
        <strain evidence="2">DSM 106290</strain>
    </source>
</reference>
<dbReference type="SUPFAM" id="SSF53448">
    <property type="entry name" value="Nucleotide-diphospho-sugar transferases"/>
    <property type="match status" value="1"/>
</dbReference>
<dbReference type="InterPro" id="IPR029044">
    <property type="entry name" value="Nucleotide-diphossugar_trans"/>
</dbReference>
<dbReference type="RefSeq" id="WP_213171792.1">
    <property type="nucleotide sequence ID" value="NZ_CP070496.1"/>
</dbReference>
<protein>
    <submittedName>
        <fullName evidence="2">Glycosyltransferase family 2 protein</fullName>
    </submittedName>
</protein>
<evidence type="ECO:0000313" key="2">
    <source>
        <dbReference type="EMBL" id="QSB05780.1"/>
    </source>
</evidence>
<accession>A0A895XU57</accession>
<dbReference type="EMBL" id="CP070496">
    <property type="protein sequence ID" value="QSB05780.1"/>
    <property type="molecule type" value="Genomic_DNA"/>
</dbReference>
<proteinExistence type="predicted"/>
<sequence length="512" mass="55903">MATTFVPRIVRNDYSVLSLPNSAQWTPQLTASVIVPAYGHPDKLHLTLASLAAQTYPSELFEVIVVDDNSEPPLRLPPIKPENTRLLRPPRGRWGSAYAVNHGVAASCADVIVRLDSDMVAFADHLEAHMRWNHCADYLAVLGHKRFIDYTSGAFTPEQIFAAVTSGQVRTLRGHQHSAPHWIETVLNDTNQLLQARVDSYRVFVGATGSLRRELFDEVGGMDPSLPLGSDTEFAYRLAQAGAVFVPETTSSAWHLGTSHMQASAVEGRRFRTPFVAQRVPLLAARRSSPGRAWQVPYVDIVIDIPAGETVDNVDAAVAPLLDATVSDVRVSLVAARGWPEGEERATDLSSSAAQLRLVAEHYRHESRVRLLESSPAADPAVPFRLLLPYPEATSTDTVRRLTAAADADRAGLVTVELPGGGQARLERRAAFARAARLAEGDPEQHDLDRVVAQIWGASTRRGLAGTNRRSASVTAFTPPRASLARRAVRTLLPGPVRHRLHRLRQGRLPGS</sequence>
<dbReference type="KEGG" id="nav:JQS30_02280"/>
<evidence type="ECO:0000259" key="1">
    <source>
        <dbReference type="Pfam" id="PF00535"/>
    </source>
</evidence>